<evidence type="ECO:0000256" key="8">
    <source>
        <dbReference type="RuleBase" id="RU003862"/>
    </source>
</evidence>
<keyword evidence="10" id="KW-1185">Reference proteome</keyword>
<gene>
    <name evidence="9" type="ORF">AWB91_09605</name>
</gene>
<evidence type="ECO:0000313" key="9">
    <source>
        <dbReference type="EMBL" id="ORW32736.1"/>
    </source>
</evidence>
<dbReference type="Gene3D" id="3.20.20.220">
    <property type="match status" value="1"/>
</dbReference>
<sequence length="211" mass="23041">MRDHAHLADIVARLRESNIDRIFVIGGDIHHPVGSFADAFSLLVGLEQFGHRFNAIGVAGYPEGHSSISASMIDAALRQKARYASEIITQLCFHPETIALWASALKSRGIGVPIRVGMPGAVPRRKLARISAKLGLGPSARFITKQHGMLARLFLPGGYHPKRLVDGLAPSLASAESTIAGFHLYTFNELRHTEAWRRDLLGQLDGSDFED</sequence>
<evidence type="ECO:0000256" key="3">
    <source>
        <dbReference type="ARBA" id="ARBA00006743"/>
    </source>
</evidence>
<comment type="pathway">
    <text evidence="2 8">One-carbon metabolism; tetrahydrofolate interconversion.</text>
</comment>
<accession>A0ABX3VR35</accession>
<reference evidence="9 10" key="1">
    <citation type="journal article" date="2015" name="Emerg. Microbes Infect.">
        <title>Characterization of 17 strains belonging to the Mycobacterium simiae complex and description of Mycobacterium paraense sp. nov.</title>
        <authorList>
            <person name="Fusco da Costa A.R."/>
            <person name="Fedrizzi T."/>
            <person name="Lopes M.L."/>
            <person name="Pecorari M."/>
            <person name="Oliveira da Costa W.L."/>
            <person name="Giacobazzi E."/>
            <person name="da Costa Bahia J.R."/>
            <person name="De Sanctis V."/>
            <person name="Batista Lima K.V."/>
            <person name="Bertorelli R."/>
            <person name="Grottola A."/>
            <person name="Fabio A."/>
            <person name="Mariottini A."/>
            <person name="Ferretti P."/>
            <person name="Di Leva F."/>
            <person name="Fregni Serpini G."/>
            <person name="Tagliazucchi S."/>
            <person name="Rumpianesi F."/>
            <person name="Jousson O."/>
            <person name="Segata N."/>
            <person name="Tortoli E."/>
        </authorList>
    </citation>
    <scope>NUCLEOTIDE SEQUENCE [LARGE SCALE GENOMIC DNA]</scope>
    <source>
        <strain evidence="9 10">FI-07156</strain>
    </source>
</reference>
<keyword evidence="6 8" id="KW-0560">Oxidoreductase</keyword>
<organism evidence="9 10">
    <name type="scientific">Mycobacterium paraense</name>
    <dbReference type="NCBI Taxonomy" id="767916"/>
    <lineage>
        <taxon>Bacteria</taxon>
        <taxon>Bacillati</taxon>
        <taxon>Actinomycetota</taxon>
        <taxon>Actinomycetes</taxon>
        <taxon>Mycobacteriales</taxon>
        <taxon>Mycobacteriaceae</taxon>
        <taxon>Mycobacterium</taxon>
        <taxon>Mycobacterium simiae complex</taxon>
    </lineage>
</organism>
<evidence type="ECO:0000256" key="7">
    <source>
        <dbReference type="ARBA" id="ARBA00048628"/>
    </source>
</evidence>
<comment type="caution">
    <text evidence="9">The sequence shown here is derived from an EMBL/GenBank/DDBJ whole genome shotgun (WGS) entry which is preliminary data.</text>
</comment>
<dbReference type="SUPFAM" id="SSF51730">
    <property type="entry name" value="FAD-linked oxidoreductase"/>
    <property type="match status" value="1"/>
</dbReference>
<proteinExistence type="inferred from homology"/>
<dbReference type="InterPro" id="IPR003171">
    <property type="entry name" value="Mehydrof_redctse-like"/>
</dbReference>
<dbReference type="EMBL" id="LQPK01000006">
    <property type="protein sequence ID" value="ORW32736.1"/>
    <property type="molecule type" value="Genomic_DNA"/>
</dbReference>
<comment type="catalytic activity">
    <reaction evidence="7">
        <text>(6S)-5-methyl-5,6,7,8-tetrahydrofolate + NAD(+) = (6R)-5,10-methylene-5,6,7,8-tetrahydrofolate + NADH + H(+)</text>
        <dbReference type="Rhea" id="RHEA:19821"/>
        <dbReference type="ChEBI" id="CHEBI:15378"/>
        <dbReference type="ChEBI" id="CHEBI:15636"/>
        <dbReference type="ChEBI" id="CHEBI:18608"/>
        <dbReference type="ChEBI" id="CHEBI:57540"/>
        <dbReference type="ChEBI" id="CHEBI:57945"/>
        <dbReference type="EC" id="1.5.1.54"/>
    </reaction>
    <physiologicalReaction direction="right-to-left" evidence="7">
        <dbReference type="Rhea" id="RHEA:19823"/>
    </physiologicalReaction>
</comment>
<keyword evidence="5 8" id="KW-0274">FAD</keyword>
<dbReference type="InterPro" id="IPR029041">
    <property type="entry name" value="FAD-linked_oxidoreductase-like"/>
</dbReference>
<evidence type="ECO:0000256" key="4">
    <source>
        <dbReference type="ARBA" id="ARBA00022630"/>
    </source>
</evidence>
<dbReference type="PANTHER" id="PTHR45754:SF3">
    <property type="entry name" value="METHYLENETETRAHYDROFOLATE REDUCTASE (NADPH)"/>
    <property type="match status" value="1"/>
</dbReference>
<protein>
    <recommendedName>
        <fullName evidence="8">Methylenetetrahydrofolate reductase</fullName>
    </recommendedName>
</protein>
<comment type="cofactor">
    <cofactor evidence="1 8">
        <name>FAD</name>
        <dbReference type="ChEBI" id="CHEBI:57692"/>
    </cofactor>
</comment>
<evidence type="ECO:0000256" key="6">
    <source>
        <dbReference type="ARBA" id="ARBA00023002"/>
    </source>
</evidence>
<dbReference type="PANTHER" id="PTHR45754">
    <property type="entry name" value="METHYLENETETRAHYDROFOLATE REDUCTASE"/>
    <property type="match status" value="1"/>
</dbReference>
<comment type="similarity">
    <text evidence="3 8">Belongs to the methylenetetrahydrofolate reductase family.</text>
</comment>
<evidence type="ECO:0000256" key="2">
    <source>
        <dbReference type="ARBA" id="ARBA00004777"/>
    </source>
</evidence>
<dbReference type="Pfam" id="PF02219">
    <property type="entry name" value="MTHFR"/>
    <property type="match status" value="1"/>
</dbReference>
<name>A0ABX3VR35_9MYCO</name>
<evidence type="ECO:0000256" key="1">
    <source>
        <dbReference type="ARBA" id="ARBA00001974"/>
    </source>
</evidence>
<evidence type="ECO:0000313" key="10">
    <source>
        <dbReference type="Proteomes" id="UP000193801"/>
    </source>
</evidence>
<keyword evidence="4 8" id="KW-0285">Flavoprotein</keyword>
<evidence type="ECO:0000256" key="5">
    <source>
        <dbReference type="ARBA" id="ARBA00022827"/>
    </source>
</evidence>
<dbReference type="Proteomes" id="UP000193801">
    <property type="component" value="Unassembled WGS sequence"/>
</dbReference>